<name>A0A521DMX5_9BACT</name>
<comment type="function">
    <text evidence="1">Required for the transposition of the insertion element.</text>
</comment>
<accession>A0A521DMX5</accession>
<dbReference type="GO" id="GO:0004803">
    <property type="term" value="F:transposase activity"/>
    <property type="evidence" value="ECO:0007669"/>
    <property type="project" value="InterPro"/>
</dbReference>
<dbReference type="AlphaFoldDB" id="A0A521DMX5"/>
<evidence type="ECO:0000256" key="4">
    <source>
        <dbReference type="ARBA" id="ARBA00023125"/>
    </source>
</evidence>
<dbReference type="Pfam" id="PF00872">
    <property type="entry name" value="Transposase_mut"/>
    <property type="match status" value="1"/>
</dbReference>
<keyword evidence="7" id="KW-1185">Reference proteome</keyword>
<keyword evidence="3" id="KW-0815">Transposition</keyword>
<sequence length="69" mass="8384">MIYTSNWIERLNRSFRRVLKMRLSMPDEKSMLVLLGNVTRNQRAYGRRLTHMDKKQILFPQQNNSPKEF</sequence>
<evidence type="ECO:0000313" key="6">
    <source>
        <dbReference type="EMBL" id="SMO72945.1"/>
    </source>
</evidence>
<evidence type="ECO:0000256" key="1">
    <source>
        <dbReference type="ARBA" id="ARBA00002190"/>
    </source>
</evidence>
<reference evidence="6 7" key="1">
    <citation type="submission" date="2017-05" db="EMBL/GenBank/DDBJ databases">
        <authorList>
            <person name="Varghese N."/>
            <person name="Submissions S."/>
        </authorList>
    </citation>
    <scope>NUCLEOTIDE SEQUENCE [LARGE SCALE GENOMIC DNA]</scope>
    <source>
        <strain evidence="6 7">DSM 21194</strain>
    </source>
</reference>
<evidence type="ECO:0000256" key="5">
    <source>
        <dbReference type="ARBA" id="ARBA00023172"/>
    </source>
</evidence>
<dbReference type="GO" id="GO:0006313">
    <property type="term" value="P:DNA transposition"/>
    <property type="evidence" value="ECO:0007669"/>
    <property type="project" value="InterPro"/>
</dbReference>
<proteinExistence type="inferred from homology"/>
<protein>
    <submittedName>
        <fullName evidence="6">Transposase, Mutator family</fullName>
    </submittedName>
</protein>
<dbReference type="InterPro" id="IPR001207">
    <property type="entry name" value="Transposase_mutator"/>
</dbReference>
<dbReference type="EMBL" id="FXTH01000011">
    <property type="protein sequence ID" value="SMO72945.1"/>
    <property type="molecule type" value="Genomic_DNA"/>
</dbReference>
<comment type="similarity">
    <text evidence="2">Belongs to the transposase mutator family.</text>
</comment>
<organism evidence="6 7">
    <name type="scientific">Fodinibius sediminis</name>
    <dbReference type="NCBI Taxonomy" id="1214077"/>
    <lineage>
        <taxon>Bacteria</taxon>
        <taxon>Pseudomonadati</taxon>
        <taxon>Balneolota</taxon>
        <taxon>Balneolia</taxon>
        <taxon>Balneolales</taxon>
        <taxon>Balneolaceae</taxon>
        <taxon>Fodinibius</taxon>
    </lineage>
</organism>
<keyword evidence="5" id="KW-0233">DNA recombination</keyword>
<keyword evidence="4" id="KW-0238">DNA-binding</keyword>
<dbReference type="Proteomes" id="UP000317593">
    <property type="component" value="Unassembled WGS sequence"/>
</dbReference>
<evidence type="ECO:0000256" key="2">
    <source>
        <dbReference type="ARBA" id="ARBA00010961"/>
    </source>
</evidence>
<evidence type="ECO:0000313" key="7">
    <source>
        <dbReference type="Proteomes" id="UP000317593"/>
    </source>
</evidence>
<dbReference type="GO" id="GO:0003677">
    <property type="term" value="F:DNA binding"/>
    <property type="evidence" value="ECO:0007669"/>
    <property type="project" value="UniProtKB-KW"/>
</dbReference>
<evidence type="ECO:0000256" key="3">
    <source>
        <dbReference type="ARBA" id="ARBA00022578"/>
    </source>
</evidence>
<gene>
    <name evidence="6" type="ORF">SAMN06265218_11165</name>
</gene>